<keyword evidence="4" id="KW-1185">Reference proteome</keyword>
<dbReference type="Pfam" id="PF22090">
    <property type="entry name" value="Gins51_C"/>
    <property type="match status" value="1"/>
</dbReference>
<feature type="compositionally biased region" description="Low complexity" evidence="1">
    <location>
        <begin position="195"/>
        <end position="223"/>
    </location>
</feature>
<name>A0ABD5Z1H8_9EURY</name>
<reference evidence="3 4" key="1">
    <citation type="journal article" date="2019" name="Int. J. Syst. Evol. Microbiol.">
        <title>The Global Catalogue of Microorganisms (GCM) 10K type strain sequencing project: providing services to taxonomists for standard genome sequencing and annotation.</title>
        <authorList>
            <consortium name="The Broad Institute Genomics Platform"/>
            <consortium name="The Broad Institute Genome Sequencing Center for Infectious Disease"/>
            <person name="Wu L."/>
            <person name="Ma J."/>
        </authorList>
    </citation>
    <scope>NUCLEOTIDE SEQUENCE [LARGE SCALE GENOMIC DNA]</scope>
    <source>
        <strain evidence="3 4">XZGYJ-43</strain>
    </source>
</reference>
<evidence type="ECO:0000259" key="2">
    <source>
        <dbReference type="Pfam" id="PF22090"/>
    </source>
</evidence>
<feature type="region of interest" description="Disordered" evidence="1">
    <location>
        <begin position="126"/>
        <end position="248"/>
    </location>
</feature>
<feature type="region of interest" description="Disordered" evidence="1">
    <location>
        <begin position="1"/>
        <end position="20"/>
    </location>
</feature>
<dbReference type="CDD" id="cd11714">
    <property type="entry name" value="GINS_A_archaea"/>
    <property type="match status" value="1"/>
</dbReference>
<sequence>MDLEELRAAQTRERASDGLQDLRDSFYEEVAEYIESLRERRDAAAEEAADPFRDEEVQSLSDEIDTAEQIAEALYERRMGKVVKQASLAAAGMESGMEGLTAEEKRLYGDLVERIEENKSHVLDVIAGDVEPGGSLETGKIGTEPKAELAESPRDGTTADSTGSDAAAGTETKTETETGADTVEPSAPELPDPVGAEPGSSPEPASESEAESPSSAAAAMGSEDLAADEAGDEPAAIDDEPATARTTLRITQDVGEVFGVDERAYDLQQDDVVTLPKENADPLLERDAAERLGE</sequence>
<dbReference type="AlphaFoldDB" id="A0ABD5Z1H8"/>
<feature type="domain" description="Gins51 C-terminal" evidence="2">
    <location>
        <begin position="248"/>
        <end position="292"/>
    </location>
</feature>
<evidence type="ECO:0000256" key="1">
    <source>
        <dbReference type="SAM" id="MobiDB-lite"/>
    </source>
</evidence>
<comment type="caution">
    <text evidence="3">The sequence shown here is derived from an EMBL/GenBank/DDBJ whole genome shotgun (WGS) entry which is preliminary data.</text>
</comment>
<feature type="region of interest" description="Disordered" evidence="1">
    <location>
        <begin position="41"/>
        <end position="61"/>
    </location>
</feature>
<dbReference type="Gene3D" id="3.40.5.50">
    <property type="match status" value="1"/>
</dbReference>
<feature type="compositionally biased region" description="Low complexity" evidence="1">
    <location>
        <begin position="155"/>
        <end position="182"/>
    </location>
</feature>
<organism evidence="3 4">
    <name type="scientific">Halospeciosus flavus</name>
    <dbReference type="NCBI Taxonomy" id="3032283"/>
    <lineage>
        <taxon>Archaea</taxon>
        <taxon>Methanobacteriati</taxon>
        <taxon>Methanobacteriota</taxon>
        <taxon>Stenosarchaea group</taxon>
        <taxon>Halobacteria</taxon>
        <taxon>Halobacteriales</taxon>
        <taxon>Halobacteriaceae</taxon>
        <taxon>Halospeciosus</taxon>
    </lineage>
</organism>
<evidence type="ECO:0000313" key="4">
    <source>
        <dbReference type="Proteomes" id="UP001596447"/>
    </source>
</evidence>
<protein>
    <recommendedName>
        <fullName evidence="2">Gins51 C-terminal domain-containing protein</fullName>
    </recommendedName>
</protein>
<feature type="compositionally biased region" description="Basic and acidic residues" evidence="1">
    <location>
        <begin position="143"/>
        <end position="154"/>
    </location>
</feature>
<accession>A0ABD5Z1H8</accession>
<dbReference type="Proteomes" id="UP001596447">
    <property type="component" value="Unassembled WGS sequence"/>
</dbReference>
<feature type="compositionally biased region" description="Basic and acidic residues" evidence="1">
    <location>
        <begin position="41"/>
        <end position="56"/>
    </location>
</feature>
<dbReference type="InterPro" id="IPR054314">
    <property type="entry name" value="Gins51_C"/>
</dbReference>
<evidence type="ECO:0000313" key="3">
    <source>
        <dbReference type="EMBL" id="MFC7199052.1"/>
    </source>
</evidence>
<proteinExistence type="predicted"/>
<feature type="compositionally biased region" description="Acidic residues" evidence="1">
    <location>
        <begin position="225"/>
        <end position="241"/>
    </location>
</feature>
<gene>
    <name evidence="3" type="ORF">ACFQJ9_06425</name>
</gene>
<dbReference type="RefSeq" id="WP_279528999.1">
    <property type="nucleotide sequence ID" value="NZ_CP122312.1"/>
</dbReference>
<dbReference type="EMBL" id="JBHTAR010000011">
    <property type="protein sequence ID" value="MFC7199052.1"/>
    <property type="molecule type" value="Genomic_DNA"/>
</dbReference>
<dbReference type="Gene3D" id="1.20.58.1030">
    <property type="match status" value="1"/>
</dbReference>